<comment type="caution">
    <text evidence="1">The sequence shown here is derived from an EMBL/GenBank/DDBJ whole genome shotgun (WGS) entry which is preliminary data.</text>
</comment>
<evidence type="ECO:0000313" key="2">
    <source>
        <dbReference type="Proteomes" id="UP000325273"/>
    </source>
</evidence>
<dbReference type="AlphaFoldDB" id="A0A5B0GMT0"/>
<proteinExistence type="predicted"/>
<dbReference type="EMBL" id="VTUZ01000030">
    <property type="protein sequence ID" value="KAA1004041.1"/>
    <property type="molecule type" value="Genomic_DNA"/>
</dbReference>
<keyword evidence="2" id="KW-1185">Reference proteome</keyword>
<name>A0A5B0GMT0_9BURK</name>
<evidence type="ECO:0000313" key="1">
    <source>
        <dbReference type="EMBL" id="KAA1004041.1"/>
    </source>
</evidence>
<organism evidence="1 2">
    <name type="scientific">Paraburkholderia panacisoli</name>
    <dbReference type="NCBI Taxonomy" id="2603818"/>
    <lineage>
        <taxon>Bacteria</taxon>
        <taxon>Pseudomonadati</taxon>
        <taxon>Pseudomonadota</taxon>
        <taxon>Betaproteobacteria</taxon>
        <taxon>Burkholderiales</taxon>
        <taxon>Burkholderiaceae</taxon>
        <taxon>Paraburkholderia</taxon>
    </lineage>
</organism>
<reference evidence="1 2" key="1">
    <citation type="submission" date="2019-08" db="EMBL/GenBank/DDBJ databases">
        <title>Paraburkholderia sp. DCY113.</title>
        <authorList>
            <person name="Kang J."/>
        </authorList>
    </citation>
    <scope>NUCLEOTIDE SEQUENCE [LARGE SCALE GENOMIC DNA]</scope>
    <source>
        <strain evidence="1 2">DCY113</strain>
    </source>
</reference>
<accession>A0A5B0GMT0</accession>
<protein>
    <submittedName>
        <fullName evidence="1">Uncharacterized protein</fullName>
    </submittedName>
</protein>
<sequence>MQATTQTRLNLSSRVAQTLDQMAALHGSMKRKLYARIAAHGGKAKSHKTAFCREHGLSARMLNVIAIELQGLLDGTRELLGAERKDLLKAIHRQQGQLDARRGRLAEIAADRRRMHPQREAKLRHTVHHNGVALARLLAKLARIGRRLATNVLGICCGTRKLFARQHHLALSGFRNHDARLRAWQDSRSHQIFFVGSKDETAGNLLCQLRQTADGHYQLKIRVPDCLRNRGERKYLVINGVTFNHDRAALDEALAANTALRASALGRTALARLCIVRSCTSTQGDAGRAVWRRWPRLQR</sequence>
<dbReference type="RefSeq" id="WP_149674022.1">
    <property type="nucleotide sequence ID" value="NZ_VTUZ01000030.1"/>
</dbReference>
<dbReference type="Proteomes" id="UP000325273">
    <property type="component" value="Unassembled WGS sequence"/>
</dbReference>
<gene>
    <name evidence="1" type="ORF">FVF58_33405</name>
</gene>